<comment type="caution">
    <text evidence="2">The sequence shown here is derived from an EMBL/GenBank/DDBJ whole genome shotgun (WGS) entry which is preliminary data.</text>
</comment>
<feature type="domain" description="PPIase cyclophilin-type" evidence="1">
    <location>
        <begin position="299"/>
        <end position="434"/>
    </location>
</feature>
<evidence type="ECO:0000313" key="3">
    <source>
        <dbReference type="Proteomes" id="UP001381693"/>
    </source>
</evidence>
<evidence type="ECO:0000313" key="2">
    <source>
        <dbReference type="EMBL" id="KAK7080156.1"/>
    </source>
</evidence>
<dbReference type="SUPFAM" id="SSF50891">
    <property type="entry name" value="Cyclophilin-like"/>
    <property type="match status" value="1"/>
</dbReference>
<dbReference type="GO" id="GO:0003755">
    <property type="term" value="F:peptidyl-prolyl cis-trans isomerase activity"/>
    <property type="evidence" value="ECO:0007669"/>
    <property type="project" value="InterPro"/>
</dbReference>
<dbReference type="PROSITE" id="PS50072">
    <property type="entry name" value="CSA_PPIASE_2"/>
    <property type="match status" value="1"/>
</dbReference>
<dbReference type="EMBL" id="JAXCGZ010006090">
    <property type="protein sequence ID" value="KAK7080156.1"/>
    <property type="molecule type" value="Genomic_DNA"/>
</dbReference>
<protein>
    <recommendedName>
        <fullName evidence="1">PPIase cyclophilin-type domain-containing protein</fullName>
    </recommendedName>
</protein>
<proteinExistence type="predicted"/>
<dbReference type="AlphaFoldDB" id="A0AAN8XC83"/>
<name>A0AAN8XC83_HALRR</name>
<sequence>MDFGRNYEKIEHIRYTPKLENTNESLQRRQNGSPEGSLTEVKKDAEYIFTQCVENISGLEEDIEKNIHCTIKMMHSVNAEKRNIENNILRIIGDILSEYHNIYDSLAVKHMCLHKSWEIVREKKTEILNRKDRIKKSDNFTDVDVLRDAEQVSANIKTLRHQVTDTLSSNSVEFQRERKILQAVKEKFVSVQEMLKTVENDEGFCAKQLTFPLQRYHDTLIDASVLMERRDLVRTIAKNNKLYALKRLSGVMRCAKISYIDDEKLCVHTLREGPPSPTAALVDYDDLLKLENPNERITFLELSTKNNKIGRIYIRLTPKTKLADQFFILCSGQIGHAFLNTNILSVRHKDSEEEYITFGDYTYNDKSGGISLFPEEVKQDVEKYDPWLEGTVDGMLDTDNSHSTIFDILMRDNPNKQLESAFGKVVKGLDILKAAIRQYPNIQDIYINDCGFTLSY</sequence>
<dbReference type="Proteomes" id="UP001381693">
    <property type="component" value="Unassembled WGS sequence"/>
</dbReference>
<dbReference type="InterPro" id="IPR029000">
    <property type="entry name" value="Cyclophilin-like_dom_sf"/>
</dbReference>
<reference evidence="2 3" key="1">
    <citation type="submission" date="2023-11" db="EMBL/GenBank/DDBJ databases">
        <title>Halocaridina rubra genome assembly.</title>
        <authorList>
            <person name="Smith C."/>
        </authorList>
    </citation>
    <scope>NUCLEOTIDE SEQUENCE [LARGE SCALE GENOMIC DNA]</scope>
    <source>
        <strain evidence="2">EP-1</strain>
        <tissue evidence="2">Whole</tissue>
    </source>
</reference>
<accession>A0AAN8XC83</accession>
<keyword evidence="3" id="KW-1185">Reference proteome</keyword>
<dbReference type="Gene3D" id="2.40.100.10">
    <property type="entry name" value="Cyclophilin-like"/>
    <property type="match status" value="1"/>
</dbReference>
<dbReference type="InterPro" id="IPR002130">
    <property type="entry name" value="Cyclophilin-type_PPIase_dom"/>
</dbReference>
<organism evidence="2 3">
    <name type="scientific">Halocaridina rubra</name>
    <name type="common">Hawaiian red shrimp</name>
    <dbReference type="NCBI Taxonomy" id="373956"/>
    <lineage>
        <taxon>Eukaryota</taxon>
        <taxon>Metazoa</taxon>
        <taxon>Ecdysozoa</taxon>
        <taxon>Arthropoda</taxon>
        <taxon>Crustacea</taxon>
        <taxon>Multicrustacea</taxon>
        <taxon>Malacostraca</taxon>
        <taxon>Eumalacostraca</taxon>
        <taxon>Eucarida</taxon>
        <taxon>Decapoda</taxon>
        <taxon>Pleocyemata</taxon>
        <taxon>Caridea</taxon>
        <taxon>Atyoidea</taxon>
        <taxon>Atyidae</taxon>
        <taxon>Halocaridina</taxon>
    </lineage>
</organism>
<evidence type="ECO:0000259" key="1">
    <source>
        <dbReference type="PROSITE" id="PS50072"/>
    </source>
</evidence>
<gene>
    <name evidence="2" type="ORF">SK128_027455</name>
</gene>